<gene>
    <name evidence="8" type="ORF">DEH80_10490</name>
</gene>
<dbReference type="InterPro" id="IPR004477">
    <property type="entry name" value="ComEC_N"/>
</dbReference>
<evidence type="ECO:0000256" key="6">
    <source>
        <dbReference type="SAM" id="Phobius"/>
    </source>
</evidence>
<evidence type="ECO:0000256" key="2">
    <source>
        <dbReference type="ARBA" id="ARBA00022475"/>
    </source>
</evidence>
<keyword evidence="3 6" id="KW-0812">Transmembrane</keyword>
<dbReference type="InterPro" id="IPR001279">
    <property type="entry name" value="Metallo-B-lactamas"/>
</dbReference>
<dbReference type="NCBIfam" id="TIGR00361">
    <property type="entry name" value="ComEC_Rec2"/>
    <property type="match status" value="1"/>
</dbReference>
<sequence>MLDLRWLAVAAVLGQLAAVSGWVDARAIWLVCAMACVLLLLAGALRSTRVGTASRALAGLALLGMGWSLWSALSLSVVGDRLAQRWSATADVAVVAGHIIDLPSRDEHRARFRFQVSDSDEVLWLSWYRSAPSLHSGDCWRLHVRLRDLRGLANEGGFDYERWLLRQGFAARGTVRGGERCDANRADVDRWRDRVGHQLNEGLGASAGAAVVRALVVGDRRGFDQDAWATLRRTGVGHLVAISGLHIGLLAGLAGWLGARLWRLSARLCLLWPAPMVGAVIGVAAAAAYATAAGWSVSTQRAWIMVAVLAVSLWGPGRPGLGIGLSAAALLVLGLDPLATLDPGFWLSFGAVGWIAWMAPLLPRAAPLPALILLQIGLSLGLAPLTLFWFGESSLVGVLLNLLLVPAFAVIVPLVLGLAVGALWLPAVFGPLLSVVAGGLSWGMDGLDAMSSQAWASASLTPGWAAAALALLGTAVILAPLPWSLRGLGALLWLPLLCPTERMPAAGAWIDVLDVGQGLSVVVRTPRHSLVYDAGPAYASGFDTGAAVVVPMLRANGLRELDRLVVSHGDNDHAGGAAAVMAAYPGAERWGYGGQPCQAGAHWTWDDVRFEWLHPGTKGDAQGAGNNTSCVLRIESPGGASALLTGDIEATVERDLYTRMPADLDSDMLLVAHHGSASSSTPGFIDAVAPDFAVVAAGWRNRWGFPRPQVRARYVDRGMPLFVTGDTGQLRIVLPLNGPAGLQWQYRQAYSRPWRARSGEAAAR</sequence>
<dbReference type="RefSeq" id="WP_109720449.1">
    <property type="nucleotide sequence ID" value="NZ_QEQK01000008.1"/>
</dbReference>
<dbReference type="AlphaFoldDB" id="A0A363UK79"/>
<feature type="transmembrane region" description="Helical" evidence="6">
    <location>
        <begin position="295"/>
        <end position="314"/>
    </location>
</feature>
<dbReference type="PANTHER" id="PTHR30619">
    <property type="entry name" value="DNA INTERNALIZATION/COMPETENCE PROTEIN COMEC/REC2"/>
    <property type="match status" value="1"/>
</dbReference>
<keyword evidence="5 6" id="KW-0472">Membrane</keyword>
<feature type="transmembrane region" description="Helical" evidence="6">
    <location>
        <begin position="396"/>
        <end position="416"/>
    </location>
</feature>
<evidence type="ECO:0000259" key="7">
    <source>
        <dbReference type="SMART" id="SM00849"/>
    </source>
</evidence>
<feature type="transmembrane region" description="Helical" evidence="6">
    <location>
        <begin position="236"/>
        <end position="257"/>
    </location>
</feature>
<evidence type="ECO:0000256" key="3">
    <source>
        <dbReference type="ARBA" id="ARBA00022692"/>
    </source>
</evidence>
<feature type="transmembrane region" description="Helical" evidence="6">
    <location>
        <begin position="27"/>
        <end position="45"/>
    </location>
</feature>
<keyword evidence="2" id="KW-1003">Cell membrane</keyword>
<dbReference type="Pfam" id="PF00753">
    <property type="entry name" value="Lactamase_B"/>
    <property type="match status" value="1"/>
</dbReference>
<feature type="domain" description="Metallo-beta-lactamase" evidence="7">
    <location>
        <begin position="517"/>
        <end position="699"/>
    </location>
</feature>
<keyword evidence="9" id="KW-1185">Reference proteome</keyword>
<proteinExistence type="predicted"/>
<dbReference type="GO" id="GO:0005886">
    <property type="term" value="C:plasma membrane"/>
    <property type="evidence" value="ECO:0007669"/>
    <property type="project" value="UniProtKB-SubCell"/>
</dbReference>
<evidence type="ECO:0000256" key="5">
    <source>
        <dbReference type="ARBA" id="ARBA00023136"/>
    </source>
</evidence>
<dbReference type="CDD" id="cd07731">
    <property type="entry name" value="ComA-like_MBL-fold"/>
    <property type="match status" value="1"/>
</dbReference>
<dbReference type="SMART" id="SM00849">
    <property type="entry name" value="Lactamase_B"/>
    <property type="match status" value="1"/>
</dbReference>
<dbReference type="OrthoDB" id="9761531at2"/>
<dbReference type="PANTHER" id="PTHR30619:SF1">
    <property type="entry name" value="RECOMBINATION PROTEIN 2"/>
    <property type="match status" value="1"/>
</dbReference>
<feature type="transmembrane region" description="Helical" evidence="6">
    <location>
        <begin position="269"/>
        <end position="289"/>
    </location>
</feature>
<dbReference type="GO" id="GO:0030420">
    <property type="term" value="P:establishment of competence for transformation"/>
    <property type="evidence" value="ECO:0007669"/>
    <property type="project" value="InterPro"/>
</dbReference>
<feature type="transmembrane region" description="Helical" evidence="6">
    <location>
        <begin position="464"/>
        <end position="483"/>
    </location>
</feature>
<organism evidence="8 9">
    <name type="scientific">Abyssibacter profundi</name>
    <dbReference type="NCBI Taxonomy" id="2182787"/>
    <lineage>
        <taxon>Bacteria</taxon>
        <taxon>Pseudomonadati</taxon>
        <taxon>Pseudomonadota</taxon>
        <taxon>Gammaproteobacteria</taxon>
        <taxon>Chromatiales</taxon>
        <taxon>Oceanococcaceae</taxon>
        <taxon>Abyssibacter</taxon>
    </lineage>
</organism>
<evidence type="ECO:0000313" key="8">
    <source>
        <dbReference type="EMBL" id="PWN55839.1"/>
    </source>
</evidence>
<reference evidence="8 9" key="1">
    <citation type="submission" date="2018-05" db="EMBL/GenBank/DDBJ databases">
        <title>Abyssibacter profundi OUC007T gen. nov., sp. nov, a marine bacterium isolated from seawater of the Mariana Trench.</title>
        <authorList>
            <person name="Zhou S."/>
        </authorList>
    </citation>
    <scope>NUCLEOTIDE SEQUENCE [LARGE SCALE GENOMIC DNA]</scope>
    <source>
        <strain evidence="8 9">OUC007</strain>
    </source>
</reference>
<dbReference type="SUPFAM" id="SSF56281">
    <property type="entry name" value="Metallo-hydrolase/oxidoreductase"/>
    <property type="match status" value="1"/>
</dbReference>
<dbReference type="InterPro" id="IPR035681">
    <property type="entry name" value="ComA-like_MBL"/>
</dbReference>
<dbReference type="Gene3D" id="3.60.15.10">
    <property type="entry name" value="Ribonuclease Z/Hydroxyacylglutathione hydrolase-like"/>
    <property type="match status" value="1"/>
</dbReference>
<dbReference type="NCBIfam" id="TIGR00360">
    <property type="entry name" value="ComEC_N-term"/>
    <property type="match status" value="1"/>
</dbReference>
<dbReference type="Pfam" id="PF03772">
    <property type="entry name" value="Competence"/>
    <property type="match status" value="1"/>
</dbReference>
<comment type="caution">
    <text evidence="8">The sequence shown here is derived from an EMBL/GenBank/DDBJ whole genome shotgun (WGS) entry which is preliminary data.</text>
</comment>
<comment type="subcellular location">
    <subcellularLocation>
        <location evidence="1">Cell membrane</location>
        <topology evidence="1">Multi-pass membrane protein</topology>
    </subcellularLocation>
</comment>
<dbReference type="InterPro" id="IPR004797">
    <property type="entry name" value="Competence_ComEC/Rec2"/>
</dbReference>
<dbReference type="EMBL" id="QEQK01000008">
    <property type="protein sequence ID" value="PWN55839.1"/>
    <property type="molecule type" value="Genomic_DNA"/>
</dbReference>
<protein>
    <submittedName>
        <fullName evidence="8">DNA internalization-related competence protein ComEC/Rec2</fullName>
    </submittedName>
</protein>
<feature type="transmembrane region" description="Helical" evidence="6">
    <location>
        <begin position="370"/>
        <end position="390"/>
    </location>
</feature>
<dbReference type="InterPro" id="IPR036866">
    <property type="entry name" value="RibonucZ/Hydroxyglut_hydro"/>
</dbReference>
<dbReference type="InterPro" id="IPR025405">
    <property type="entry name" value="DUF4131"/>
</dbReference>
<dbReference type="Pfam" id="PF13567">
    <property type="entry name" value="DUF4131"/>
    <property type="match status" value="1"/>
</dbReference>
<feature type="transmembrane region" description="Helical" evidence="6">
    <location>
        <begin position="423"/>
        <end position="444"/>
    </location>
</feature>
<name>A0A363UK79_9GAMM</name>
<accession>A0A363UK79</accession>
<evidence type="ECO:0000256" key="1">
    <source>
        <dbReference type="ARBA" id="ARBA00004651"/>
    </source>
</evidence>
<keyword evidence="4 6" id="KW-1133">Transmembrane helix</keyword>
<dbReference type="InterPro" id="IPR052159">
    <property type="entry name" value="Competence_DNA_uptake"/>
</dbReference>
<evidence type="ECO:0000256" key="4">
    <source>
        <dbReference type="ARBA" id="ARBA00022989"/>
    </source>
</evidence>
<feature type="transmembrane region" description="Helical" evidence="6">
    <location>
        <begin position="345"/>
        <end position="363"/>
    </location>
</feature>
<dbReference type="Proteomes" id="UP000251800">
    <property type="component" value="Unassembled WGS sequence"/>
</dbReference>
<feature type="transmembrane region" description="Helical" evidence="6">
    <location>
        <begin position="57"/>
        <end position="78"/>
    </location>
</feature>
<evidence type="ECO:0000313" key="9">
    <source>
        <dbReference type="Proteomes" id="UP000251800"/>
    </source>
</evidence>